<reference evidence="3" key="1">
    <citation type="journal article" date="2019" name="Int. J. Syst. Evol. Microbiol.">
        <title>The Global Catalogue of Microorganisms (GCM) 10K type strain sequencing project: providing services to taxonomists for standard genome sequencing and annotation.</title>
        <authorList>
            <consortium name="The Broad Institute Genomics Platform"/>
            <consortium name="The Broad Institute Genome Sequencing Center for Infectious Disease"/>
            <person name="Wu L."/>
            <person name="Ma J."/>
        </authorList>
    </citation>
    <scope>NUCLEOTIDE SEQUENCE [LARGE SCALE GENOMIC DNA]</scope>
    <source>
        <strain evidence="3">KCTC 12861</strain>
    </source>
</reference>
<evidence type="ECO:0000256" key="1">
    <source>
        <dbReference type="SAM" id="MobiDB-lite"/>
    </source>
</evidence>
<dbReference type="Proteomes" id="UP000637980">
    <property type="component" value="Unassembled WGS sequence"/>
</dbReference>
<dbReference type="EMBL" id="BMXE01000004">
    <property type="protein sequence ID" value="GHB33947.1"/>
    <property type="molecule type" value="Genomic_DNA"/>
</dbReference>
<gene>
    <name evidence="2" type="ORF">GCM10007094_23610</name>
</gene>
<accession>A0ABQ3EEP6</accession>
<evidence type="ECO:0000313" key="2">
    <source>
        <dbReference type="EMBL" id="GHB33947.1"/>
    </source>
</evidence>
<organism evidence="2 3">
    <name type="scientific">Pseudovibrio japonicus</name>
    <dbReference type="NCBI Taxonomy" id="366534"/>
    <lineage>
        <taxon>Bacteria</taxon>
        <taxon>Pseudomonadati</taxon>
        <taxon>Pseudomonadota</taxon>
        <taxon>Alphaproteobacteria</taxon>
        <taxon>Hyphomicrobiales</taxon>
        <taxon>Stappiaceae</taxon>
        <taxon>Pseudovibrio</taxon>
    </lineage>
</organism>
<sequence length="243" mass="27768">MNAILKALRAAKPLKRVAGAPVVVPLAGYYRRSDEEEAERYRSYAAMAREFGFENWHTKPAARNQTNRDAGRNGQKRDLRISRNNILVQDARSAPLEWLVFNDKLHDPDMNKNIANDRADAGFYFRQEMSKAEISGLHSPDWMSEPTGTHGPRSLANTKLDAMVSINGLTEWMPKDAYQLLERVVWCDEWVWEQQGGKGKKATITAVQKALDYAAVHYQLLPWGEFVEKWLQSSEDWEEDASV</sequence>
<feature type="region of interest" description="Disordered" evidence="1">
    <location>
        <begin position="58"/>
        <end position="77"/>
    </location>
</feature>
<protein>
    <submittedName>
        <fullName evidence="2">Uncharacterized protein</fullName>
    </submittedName>
</protein>
<dbReference type="RefSeq" id="WP_189437004.1">
    <property type="nucleotide sequence ID" value="NZ_BMXE01000004.1"/>
</dbReference>
<keyword evidence="3" id="KW-1185">Reference proteome</keyword>
<proteinExistence type="predicted"/>
<name>A0ABQ3EEP6_9HYPH</name>
<evidence type="ECO:0000313" key="3">
    <source>
        <dbReference type="Proteomes" id="UP000637980"/>
    </source>
</evidence>
<comment type="caution">
    <text evidence="2">The sequence shown here is derived from an EMBL/GenBank/DDBJ whole genome shotgun (WGS) entry which is preliminary data.</text>
</comment>